<name>A0A2V2MR08_9EURY</name>
<dbReference type="AlphaFoldDB" id="A0A2V2MR08"/>
<proteinExistence type="predicted"/>
<reference evidence="1 2" key="1">
    <citation type="submission" date="2018-05" db="EMBL/GenBank/DDBJ databases">
        <title>Draft genome of Methanospirillum stamsii Pt1.</title>
        <authorList>
            <person name="Dueholm M.S."/>
            <person name="Nielsen P.H."/>
            <person name="Bakmann L.F."/>
            <person name="Otzen D.E."/>
        </authorList>
    </citation>
    <scope>NUCLEOTIDE SEQUENCE [LARGE SCALE GENOMIC DNA]</scope>
    <source>
        <strain evidence="1 2">Pt1</strain>
    </source>
</reference>
<protein>
    <submittedName>
        <fullName evidence="1">Uncharacterized protein</fullName>
    </submittedName>
</protein>
<dbReference type="OrthoDB" id="114366at2157"/>
<dbReference type="GeneID" id="97611427"/>
<dbReference type="EMBL" id="QGMZ01000040">
    <property type="protein sequence ID" value="PWR70664.1"/>
    <property type="molecule type" value="Genomic_DNA"/>
</dbReference>
<evidence type="ECO:0000313" key="1">
    <source>
        <dbReference type="EMBL" id="PWR70664.1"/>
    </source>
</evidence>
<organism evidence="1 2">
    <name type="scientific">Methanospirillum stamsii</name>
    <dbReference type="NCBI Taxonomy" id="1277351"/>
    <lineage>
        <taxon>Archaea</taxon>
        <taxon>Methanobacteriati</taxon>
        <taxon>Methanobacteriota</taxon>
        <taxon>Stenosarchaea group</taxon>
        <taxon>Methanomicrobia</taxon>
        <taxon>Methanomicrobiales</taxon>
        <taxon>Methanospirillaceae</taxon>
        <taxon>Methanospirillum</taxon>
    </lineage>
</organism>
<gene>
    <name evidence="1" type="ORF">DLD82_15325</name>
</gene>
<dbReference type="Proteomes" id="UP000245934">
    <property type="component" value="Unassembled WGS sequence"/>
</dbReference>
<accession>A0A2V2MR08</accession>
<keyword evidence="2" id="KW-1185">Reference proteome</keyword>
<dbReference type="RefSeq" id="WP_109942004.1">
    <property type="nucleotide sequence ID" value="NZ_CP176366.1"/>
</dbReference>
<comment type="caution">
    <text evidence="1">The sequence shown here is derived from an EMBL/GenBank/DDBJ whole genome shotgun (WGS) entry which is preliminary data.</text>
</comment>
<evidence type="ECO:0000313" key="2">
    <source>
        <dbReference type="Proteomes" id="UP000245934"/>
    </source>
</evidence>
<sequence>MSKFVGHDPKPKTAKIAEEFETKVMIRRNNKSLVGRVFVDIMEDEWKLAVGFNQMGISKLHGRENEFEVLYRYHPSEESKVIRLGTDTGLENDYPAESFPSPDEFIIWAIGQEKAIQLSPA</sequence>